<dbReference type="Proteomes" id="UP000238565">
    <property type="component" value="Unassembled WGS sequence"/>
</dbReference>
<dbReference type="Gene3D" id="3.10.520.10">
    <property type="entry name" value="ApbE-like domains"/>
    <property type="match status" value="1"/>
</dbReference>
<evidence type="ECO:0000256" key="4">
    <source>
        <dbReference type="ARBA" id="ARBA00022679"/>
    </source>
</evidence>
<dbReference type="GO" id="GO:0046872">
    <property type="term" value="F:metal ion binding"/>
    <property type="evidence" value="ECO:0007669"/>
    <property type="project" value="UniProtKB-UniRule"/>
</dbReference>
<evidence type="ECO:0000256" key="9">
    <source>
        <dbReference type="ARBA" id="ARBA00048540"/>
    </source>
</evidence>
<evidence type="ECO:0000256" key="8">
    <source>
        <dbReference type="ARBA" id="ARBA00031306"/>
    </source>
</evidence>
<evidence type="ECO:0000256" key="6">
    <source>
        <dbReference type="ARBA" id="ARBA00022827"/>
    </source>
</evidence>
<evidence type="ECO:0000256" key="1">
    <source>
        <dbReference type="ARBA" id="ARBA00011955"/>
    </source>
</evidence>
<comment type="catalytic activity">
    <reaction evidence="9 10">
        <text>L-threonyl-[protein] + FAD = FMN-L-threonyl-[protein] + AMP + H(+)</text>
        <dbReference type="Rhea" id="RHEA:36847"/>
        <dbReference type="Rhea" id="RHEA-COMP:11060"/>
        <dbReference type="Rhea" id="RHEA-COMP:11061"/>
        <dbReference type="ChEBI" id="CHEBI:15378"/>
        <dbReference type="ChEBI" id="CHEBI:30013"/>
        <dbReference type="ChEBI" id="CHEBI:57692"/>
        <dbReference type="ChEBI" id="CHEBI:74257"/>
        <dbReference type="ChEBI" id="CHEBI:456215"/>
        <dbReference type="EC" id="2.7.1.180"/>
    </reaction>
</comment>
<dbReference type="EC" id="2.7.1.180" evidence="1 10"/>
<evidence type="ECO:0000256" key="5">
    <source>
        <dbReference type="ARBA" id="ARBA00022723"/>
    </source>
</evidence>
<dbReference type="InterPro" id="IPR024932">
    <property type="entry name" value="ApbE"/>
</dbReference>
<keyword evidence="4 10" id="KW-0808">Transferase</keyword>
<proteinExistence type="inferred from homology"/>
<feature type="binding site" evidence="11">
    <location>
        <position position="262"/>
    </location>
    <ligand>
        <name>Mg(2+)</name>
        <dbReference type="ChEBI" id="CHEBI:18420"/>
    </ligand>
</feature>
<dbReference type="GO" id="GO:0016740">
    <property type="term" value="F:transferase activity"/>
    <property type="evidence" value="ECO:0007669"/>
    <property type="project" value="UniProtKB-UniRule"/>
</dbReference>
<dbReference type="PANTHER" id="PTHR30040">
    <property type="entry name" value="THIAMINE BIOSYNTHESIS LIPOPROTEIN APBE"/>
    <property type="match status" value="1"/>
</dbReference>
<evidence type="ECO:0000313" key="13">
    <source>
        <dbReference type="Proteomes" id="UP000238565"/>
    </source>
</evidence>
<feature type="binding site" evidence="11">
    <location>
        <position position="150"/>
    </location>
    <ligand>
        <name>Mg(2+)</name>
        <dbReference type="ChEBI" id="CHEBI:18420"/>
    </ligand>
</feature>
<dbReference type="InterPro" id="IPR003374">
    <property type="entry name" value="ApbE-like_sf"/>
</dbReference>
<evidence type="ECO:0000256" key="10">
    <source>
        <dbReference type="PIRNR" id="PIRNR006268"/>
    </source>
</evidence>
<feature type="binding site" evidence="11">
    <location>
        <position position="266"/>
    </location>
    <ligand>
        <name>Mg(2+)</name>
        <dbReference type="ChEBI" id="CHEBI:18420"/>
    </ligand>
</feature>
<dbReference type="PIRSF" id="PIRSF006268">
    <property type="entry name" value="ApbE"/>
    <property type="match status" value="1"/>
</dbReference>
<evidence type="ECO:0000313" key="12">
    <source>
        <dbReference type="EMBL" id="PPZ91649.1"/>
    </source>
</evidence>
<keyword evidence="5 10" id="KW-0479">Metal-binding</keyword>
<protein>
    <recommendedName>
        <fullName evidence="2 10">FAD:protein FMN transferase</fullName>
        <ecNumber evidence="1 10">2.7.1.180</ecNumber>
    </recommendedName>
    <alternativeName>
        <fullName evidence="8 10">Flavin transferase</fullName>
    </alternativeName>
</protein>
<evidence type="ECO:0000256" key="3">
    <source>
        <dbReference type="ARBA" id="ARBA00022630"/>
    </source>
</evidence>
<dbReference type="SUPFAM" id="SSF143631">
    <property type="entry name" value="ApbE-like"/>
    <property type="match status" value="1"/>
</dbReference>
<comment type="cofactor">
    <cofactor evidence="11">
        <name>Mg(2+)</name>
        <dbReference type="ChEBI" id="CHEBI:18420"/>
    </cofactor>
    <cofactor evidence="11">
        <name>Mn(2+)</name>
        <dbReference type="ChEBI" id="CHEBI:29035"/>
    </cofactor>
    <text evidence="11">Magnesium. Can also use manganese.</text>
</comment>
<dbReference type="AlphaFoldDB" id="A0A2S7I543"/>
<name>A0A2S7I543_9FLAO</name>
<evidence type="ECO:0000256" key="11">
    <source>
        <dbReference type="PIRSR" id="PIRSR006268-2"/>
    </source>
</evidence>
<gene>
    <name evidence="12" type="ORF">C3729_06145</name>
</gene>
<comment type="caution">
    <text evidence="12">The sequence shown here is derived from an EMBL/GenBank/DDBJ whole genome shotgun (WGS) entry which is preliminary data.</text>
</comment>
<evidence type="ECO:0000256" key="2">
    <source>
        <dbReference type="ARBA" id="ARBA00016337"/>
    </source>
</evidence>
<dbReference type="PANTHER" id="PTHR30040:SF2">
    <property type="entry name" value="FAD:PROTEIN FMN TRANSFERASE"/>
    <property type="match status" value="1"/>
</dbReference>
<accession>A0A2S7I543</accession>
<dbReference type="Pfam" id="PF02424">
    <property type="entry name" value="ApbE"/>
    <property type="match status" value="1"/>
</dbReference>
<dbReference type="EMBL" id="PTPZ01000003">
    <property type="protein sequence ID" value="PPZ91649.1"/>
    <property type="molecule type" value="Genomic_DNA"/>
</dbReference>
<keyword evidence="3 10" id="KW-0285">Flavoprotein</keyword>
<comment type="similarity">
    <text evidence="10">Belongs to the ApbE family.</text>
</comment>
<evidence type="ECO:0000256" key="7">
    <source>
        <dbReference type="ARBA" id="ARBA00022842"/>
    </source>
</evidence>
<sequence>MQKKLTQLLMGNRFEITVEAKTDAEADFFLKKAVEEISRIEALLSTYQSTSETNLINENAGIKPVKVSDETFSIIARSKKISEITQGAFDITYGSIDKRFWNFDTEMTSLPDEDLAQKSIALIDYRNIELNAEYKTVFLKNKGMRIGFGGIGKGYAAEKAKNLLKSLGVKAGIINASGDLSCWGIPENGKSWTIGIAHPDFSGMPFSTLEVTDLAIATSGNYEKFVMIDGKKYSHTIDPKTGFPIHGIKSVTVISPNAEISDAFATPISIMGIKAGLSLINQMKDIECIIIDDDNNIYYSENIKII</sequence>
<keyword evidence="6 10" id="KW-0274">FAD</keyword>
<keyword evidence="7 10" id="KW-0460">Magnesium</keyword>
<reference evidence="12 13" key="1">
    <citation type="submission" date="2018-02" db="EMBL/GenBank/DDBJ databases">
        <title>Draft genome sequence of bacterial isolates from marine environment.</title>
        <authorList>
            <person name="Singh S.K."/>
            <person name="Hill R."/>
            <person name="Major S."/>
            <person name="Cai H."/>
            <person name="Li Y."/>
        </authorList>
    </citation>
    <scope>NUCLEOTIDE SEQUENCE [LARGE SCALE GENOMIC DNA]</scope>
    <source>
        <strain evidence="12 13">IMET F</strain>
    </source>
</reference>
<dbReference type="RefSeq" id="WP_104793351.1">
    <property type="nucleotide sequence ID" value="NZ_PTPZ01000003.1"/>
</dbReference>
<organism evidence="12 13">
    <name type="scientific">Cloacibacterium normanense</name>
    <dbReference type="NCBI Taxonomy" id="237258"/>
    <lineage>
        <taxon>Bacteria</taxon>
        <taxon>Pseudomonadati</taxon>
        <taxon>Bacteroidota</taxon>
        <taxon>Flavobacteriia</taxon>
        <taxon>Flavobacteriales</taxon>
        <taxon>Weeksellaceae</taxon>
    </lineage>
</organism>